<dbReference type="RefSeq" id="WP_345405287.1">
    <property type="nucleotide sequence ID" value="NZ_BAABHG010000018.1"/>
</dbReference>
<dbReference type="Proteomes" id="UP001597419">
    <property type="component" value="Unassembled WGS sequence"/>
</dbReference>
<dbReference type="PANTHER" id="PTHR44068">
    <property type="entry name" value="ZGC:194242"/>
    <property type="match status" value="1"/>
</dbReference>
<organism evidence="3 4">
    <name type="scientific">Amycolatopsis samaneae</name>
    <dbReference type="NCBI Taxonomy" id="664691"/>
    <lineage>
        <taxon>Bacteria</taxon>
        <taxon>Bacillati</taxon>
        <taxon>Actinomycetota</taxon>
        <taxon>Actinomycetes</taxon>
        <taxon>Pseudonocardiales</taxon>
        <taxon>Pseudonocardiaceae</taxon>
        <taxon>Amycolatopsis</taxon>
    </lineage>
</organism>
<dbReference type="SUPFAM" id="SSF53335">
    <property type="entry name" value="S-adenosyl-L-methionine-dependent methyltransferases"/>
    <property type="match status" value="1"/>
</dbReference>
<dbReference type="GO" id="GO:0008168">
    <property type="term" value="F:methyltransferase activity"/>
    <property type="evidence" value="ECO:0007669"/>
    <property type="project" value="UniProtKB-KW"/>
</dbReference>
<dbReference type="CDD" id="cd02440">
    <property type="entry name" value="AdoMet_MTases"/>
    <property type="match status" value="1"/>
</dbReference>
<evidence type="ECO:0000313" key="3">
    <source>
        <dbReference type="EMBL" id="MFD2461254.1"/>
    </source>
</evidence>
<keyword evidence="1 3" id="KW-0808">Transferase</keyword>
<proteinExistence type="predicted"/>
<dbReference type="InterPro" id="IPR013216">
    <property type="entry name" value="Methyltransf_11"/>
</dbReference>
<dbReference type="EC" id="2.1.1.-" evidence="3"/>
<dbReference type="Gene3D" id="3.40.50.150">
    <property type="entry name" value="Vaccinia Virus protein VP39"/>
    <property type="match status" value="1"/>
</dbReference>
<dbReference type="EMBL" id="JBHUKU010000011">
    <property type="protein sequence ID" value="MFD2461254.1"/>
    <property type="molecule type" value="Genomic_DNA"/>
</dbReference>
<gene>
    <name evidence="3" type="ORF">ACFSYJ_21800</name>
</gene>
<dbReference type="InterPro" id="IPR029063">
    <property type="entry name" value="SAM-dependent_MTases_sf"/>
</dbReference>
<dbReference type="GO" id="GO:0032259">
    <property type="term" value="P:methylation"/>
    <property type="evidence" value="ECO:0007669"/>
    <property type="project" value="UniProtKB-KW"/>
</dbReference>
<keyword evidence="4" id="KW-1185">Reference proteome</keyword>
<name>A0ABW5GK93_9PSEU</name>
<evidence type="ECO:0000259" key="2">
    <source>
        <dbReference type="Pfam" id="PF08241"/>
    </source>
</evidence>
<dbReference type="Pfam" id="PF08241">
    <property type="entry name" value="Methyltransf_11"/>
    <property type="match status" value="1"/>
</dbReference>
<comment type="caution">
    <text evidence="3">The sequence shown here is derived from an EMBL/GenBank/DDBJ whole genome shotgun (WGS) entry which is preliminary data.</text>
</comment>
<protein>
    <submittedName>
        <fullName evidence="3">Class I SAM-dependent methyltransferase</fullName>
        <ecNumber evidence="3">2.1.1.-</ecNumber>
    </submittedName>
</protein>
<reference evidence="4" key="1">
    <citation type="journal article" date="2019" name="Int. J. Syst. Evol. Microbiol.">
        <title>The Global Catalogue of Microorganisms (GCM) 10K type strain sequencing project: providing services to taxonomists for standard genome sequencing and annotation.</title>
        <authorList>
            <consortium name="The Broad Institute Genomics Platform"/>
            <consortium name="The Broad Institute Genome Sequencing Center for Infectious Disease"/>
            <person name="Wu L."/>
            <person name="Ma J."/>
        </authorList>
    </citation>
    <scope>NUCLEOTIDE SEQUENCE [LARGE SCALE GENOMIC DNA]</scope>
    <source>
        <strain evidence="4">CGMCC 4.7643</strain>
    </source>
</reference>
<dbReference type="InterPro" id="IPR050447">
    <property type="entry name" value="Erg6_SMT_methyltransf"/>
</dbReference>
<evidence type="ECO:0000256" key="1">
    <source>
        <dbReference type="ARBA" id="ARBA00022679"/>
    </source>
</evidence>
<evidence type="ECO:0000313" key="4">
    <source>
        <dbReference type="Proteomes" id="UP001597419"/>
    </source>
</evidence>
<keyword evidence="3" id="KW-0489">Methyltransferase</keyword>
<feature type="domain" description="Methyltransferase type 11" evidence="2">
    <location>
        <begin position="56"/>
        <end position="151"/>
    </location>
</feature>
<accession>A0ABW5GK93</accession>
<sequence>MKNQETTSERRKLVPEMGGPVARMYARQRGTEPQLAAWRKQAAELTADLPDGADLLEVAFGPGYFAVELARLGRFTVTGLDVARTFVELANEHAAKERLRVDFRQGDVAAMPFEAESFDFVVCQAAFKNFTRPVDALDEMHRVLRPGGIAVVQDMNTEASAAEIDREVDSMDVGRVAGFAIRHTLGGMLRRRAYSPERFRLMVAQSAFGTCEVTTVGIGLEVTLRK</sequence>
<dbReference type="PANTHER" id="PTHR44068:SF11">
    <property type="entry name" value="GERANYL DIPHOSPHATE 2-C-METHYLTRANSFERASE"/>
    <property type="match status" value="1"/>
</dbReference>